<dbReference type="PROSITE" id="PS51257">
    <property type="entry name" value="PROKAR_LIPOPROTEIN"/>
    <property type="match status" value="1"/>
</dbReference>
<keyword evidence="1" id="KW-0812">Transmembrane</keyword>
<keyword evidence="1" id="KW-1133">Transmembrane helix</keyword>
<sequence>MKQLRIFLSMIALITIGVACFYLGKHSVHTYEFVREEEVNNTRYIFIKEPVSGKAVVDRDGYLATGFISLDTVRLNEKGQLVMTDKSLLVVTCPNGEAVVSATGYDPQSSLIACGSIKDLITNSEGVLRIYKK</sequence>
<accession>A0A1F4VZ08</accession>
<feature type="transmembrane region" description="Helical" evidence="1">
    <location>
        <begin position="6"/>
        <end position="24"/>
    </location>
</feature>
<dbReference type="EMBL" id="MEVT01000021">
    <property type="protein sequence ID" value="OGC62315.1"/>
    <property type="molecule type" value="Genomic_DNA"/>
</dbReference>
<gene>
    <name evidence="2" type="ORF">A2264_01980</name>
</gene>
<comment type="caution">
    <text evidence="2">The sequence shown here is derived from an EMBL/GenBank/DDBJ whole genome shotgun (WGS) entry which is preliminary data.</text>
</comment>
<reference evidence="2 3" key="1">
    <citation type="journal article" date="2016" name="Nat. Commun.">
        <title>Thousands of microbial genomes shed light on interconnected biogeochemical processes in an aquifer system.</title>
        <authorList>
            <person name="Anantharaman K."/>
            <person name="Brown C.T."/>
            <person name="Hug L.A."/>
            <person name="Sharon I."/>
            <person name="Castelle C.J."/>
            <person name="Probst A.J."/>
            <person name="Thomas B.C."/>
            <person name="Singh A."/>
            <person name="Wilkins M.J."/>
            <person name="Karaoz U."/>
            <person name="Brodie E.L."/>
            <person name="Williams K.H."/>
            <person name="Hubbard S.S."/>
            <person name="Banfield J.F."/>
        </authorList>
    </citation>
    <scope>NUCLEOTIDE SEQUENCE [LARGE SCALE GENOMIC DNA]</scope>
</reference>
<evidence type="ECO:0000256" key="1">
    <source>
        <dbReference type="SAM" id="Phobius"/>
    </source>
</evidence>
<evidence type="ECO:0000313" key="3">
    <source>
        <dbReference type="Proteomes" id="UP000176614"/>
    </source>
</evidence>
<dbReference type="AlphaFoldDB" id="A0A1F4VZ08"/>
<protein>
    <submittedName>
        <fullName evidence="2">Uncharacterized protein</fullName>
    </submittedName>
</protein>
<name>A0A1F4VZ08_UNCKA</name>
<dbReference type="Proteomes" id="UP000176614">
    <property type="component" value="Unassembled WGS sequence"/>
</dbReference>
<keyword evidence="1" id="KW-0472">Membrane</keyword>
<proteinExistence type="predicted"/>
<organism evidence="2 3">
    <name type="scientific">candidate division WWE3 bacterium RIFOXYA2_FULL_46_9</name>
    <dbReference type="NCBI Taxonomy" id="1802636"/>
    <lineage>
        <taxon>Bacteria</taxon>
        <taxon>Katanobacteria</taxon>
    </lineage>
</organism>
<evidence type="ECO:0000313" key="2">
    <source>
        <dbReference type="EMBL" id="OGC62315.1"/>
    </source>
</evidence>